<sequence length="109" mass="12792">MLYDSDPENLERHRQKAEAEADKLIANKILGVIKRLLNKDRELSSFAYTQARKEYYTGQMVCEILMMLEQAAISLDMEYDDRQKAMSTDLSKAAKKEWYLRHKDKGMEP</sequence>
<comment type="caution">
    <text evidence="1">The sequence shown here is derived from an EMBL/GenBank/DDBJ whole genome shotgun (WGS) entry which is preliminary data.</text>
</comment>
<reference evidence="1 2" key="1">
    <citation type="submission" date="2016-07" db="EMBL/GenBank/DDBJ databases">
        <title>Characterization of isolates of Eisenbergiella tayi derived from blood cultures, using whole genome sequencing.</title>
        <authorList>
            <person name="Burdz T."/>
            <person name="Wiebe D."/>
            <person name="Huynh C."/>
            <person name="Bernard K."/>
        </authorList>
    </citation>
    <scope>NUCLEOTIDE SEQUENCE [LARGE SCALE GENOMIC DNA]</scope>
    <source>
        <strain evidence="1 2">NML 110608</strain>
    </source>
</reference>
<protein>
    <submittedName>
        <fullName evidence="1">Uncharacterized protein</fullName>
    </submittedName>
</protein>
<accession>A0A1E3A0U6</accession>
<name>A0A1E3A0U6_9FIRM</name>
<dbReference type="AlphaFoldDB" id="A0A1E3A0U6"/>
<dbReference type="RefSeq" id="WP_242878320.1">
    <property type="nucleotide sequence ID" value="NZ_JAQCZP010000005.1"/>
</dbReference>
<dbReference type="EMBL" id="MCGH01000004">
    <property type="protein sequence ID" value="ODM02364.1"/>
    <property type="molecule type" value="Genomic_DNA"/>
</dbReference>
<proteinExistence type="predicted"/>
<dbReference type="Proteomes" id="UP000094067">
    <property type="component" value="Unassembled WGS sequence"/>
</dbReference>
<dbReference type="PATRIC" id="fig|1432052.4.peg.6139"/>
<gene>
    <name evidence="1" type="ORF">BEI61_05526</name>
</gene>
<evidence type="ECO:0000313" key="2">
    <source>
        <dbReference type="Proteomes" id="UP000094067"/>
    </source>
</evidence>
<evidence type="ECO:0000313" key="1">
    <source>
        <dbReference type="EMBL" id="ODM02364.1"/>
    </source>
</evidence>
<organism evidence="1 2">
    <name type="scientific">Eisenbergiella tayi</name>
    <dbReference type="NCBI Taxonomy" id="1432052"/>
    <lineage>
        <taxon>Bacteria</taxon>
        <taxon>Bacillati</taxon>
        <taxon>Bacillota</taxon>
        <taxon>Clostridia</taxon>
        <taxon>Lachnospirales</taxon>
        <taxon>Lachnospiraceae</taxon>
        <taxon>Eisenbergiella</taxon>
    </lineage>
</organism>